<proteinExistence type="predicted"/>
<name>A0A8S5N9D7_9CAUD</name>
<dbReference type="InterPro" id="IPR001387">
    <property type="entry name" value="Cro/C1-type_HTH"/>
</dbReference>
<dbReference type="PROSITE" id="PS50943">
    <property type="entry name" value="HTH_CROC1"/>
    <property type="match status" value="1"/>
</dbReference>
<reference evidence="3" key="1">
    <citation type="journal article" date="2021" name="Proc. Natl. Acad. Sci. U.S.A.">
        <title>A Catalog of Tens of Thousands of Viruses from Human Metagenomes Reveals Hidden Associations with Chronic Diseases.</title>
        <authorList>
            <person name="Tisza M.J."/>
            <person name="Buck C.B."/>
        </authorList>
    </citation>
    <scope>NUCLEOTIDE SEQUENCE</scope>
    <source>
        <strain evidence="3">CtfW121</strain>
    </source>
</reference>
<dbReference type="Gene3D" id="1.10.260.40">
    <property type="entry name" value="lambda repressor-like DNA-binding domains"/>
    <property type="match status" value="1"/>
</dbReference>
<dbReference type="SMART" id="SM00530">
    <property type="entry name" value="HTH_XRE"/>
    <property type="match status" value="1"/>
</dbReference>
<dbReference type="EMBL" id="BK015096">
    <property type="protein sequence ID" value="DAD90858.1"/>
    <property type="molecule type" value="Genomic_DNA"/>
</dbReference>
<keyword evidence="1" id="KW-0238">DNA-binding</keyword>
<dbReference type="InterPro" id="IPR010982">
    <property type="entry name" value="Lambda_DNA-bd_dom_sf"/>
</dbReference>
<organism evidence="3">
    <name type="scientific">Siphoviridae sp. ctfW121</name>
    <dbReference type="NCBI Taxonomy" id="2826413"/>
    <lineage>
        <taxon>Viruses</taxon>
        <taxon>Duplodnaviria</taxon>
        <taxon>Heunggongvirae</taxon>
        <taxon>Uroviricota</taxon>
        <taxon>Caudoviricetes</taxon>
    </lineage>
</organism>
<dbReference type="Pfam" id="PF01381">
    <property type="entry name" value="HTH_3"/>
    <property type="match status" value="1"/>
</dbReference>
<evidence type="ECO:0000313" key="3">
    <source>
        <dbReference type="EMBL" id="DAD90858.1"/>
    </source>
</evidence>
<dbReference type="PANTHER" id="PTHR46558:SF4">
    <property type="entry name" value="DNA-BIDING PHAGE PROTEIN"/>
    <property type="match status" value="1"/>
</dbReference>
<dbReference type="CDD" id="cd00093">
    <property type="entry name" value="HTH_XRE"/>
    <property type="match status" value="1"/>
</dbReference>
<evidence type="ECO:0000259" key="2">
    <source>
        <dbReference type="PROSITE" id="PS50943"/>
    </source>
</evidence>
<accession>A0A8S5N9D7</accession>
<evidence type="ECO:0000256" key="1">
    <source>
        <dbReference type="ARBA" id="ARBA00023125"/>
    </source>
</evidence>
<feature type="domain" description="HTH cro/C1-type" evidence="2">
    <location>
        <begin position="6"/>
        <end position="61"/>
    </location>
</feature>
<sequence>MKRAELKAFRISKGYTQKDVAEMLGVSTSHYACIEQGTHNPSTKLVKVFCNVFGKENASLIIGS</sequence>
<dbReference type="GO" id="GO:0003677">
    <property type="term" value="F:DNA binding"/>
    <property type="evidence" value="ECO:0007669"/>
    <property type="project" value="UniProtKB-KW"/>
</dbReference>
<protein>
    <submittedName>
        <fullName evidence="3">Helix-turn-helix domain protein</fullName>
    </submittedName>
</protein>
<dbReference type="SUPFAM" id="SSF47413">
    <property type="entry name" value="lambda repressor-like DNA-binding domains"/>
    <property type="match status" value="1"/>
</dbReference>
<dbReference type="PANTHER" id="PTHR46558">
    <property type="entry name" value="TRACRIPTIONAL REGULATORY PROTEIN-RELATED-RELATED"/>
    <property type="match status" value="1"/>
</dbReference>